<evidence type="ECO:0000256" key="2">
    <source>
        <dbReference type="ARBA" id="ARBA00007977"/>
    </source>
</evidence>
<accession>A0A0X8JIJ2</accession>
<comment type="subcellular location">
    <subcellularLocation>
        <location evidence="1">Cell membrane</location>
        <topology evidence="1">Multi-pass membrane protein</topology>
    </subcellularLocation>
</comment>
<feature type="transmembrane region" description="Helical" evidence="7">
    <location>
        <begin position="229"/>
        <end position="250"/>
    </location>
</feature>
<feature type="transmembrane region" description="Helical" evidence="7">
    <location>
        <begin position="340"/>
        <end position="359"/>
    </location>
</feature>
<feature type="transmembrane region" description="Helical" evidence="7">
    <location>
        <begin position="379"/>
        <end position="398"/>
    </location>
</feature>
<comment type="similarity">
    <text evidence="2">Belongs to the UPF0324 family.</text>
</comment>
<reference evidence="9" key="1">
    <citation type="submission" date="2016-02" db="EMBL/GenBank/DDBJ databases">
        <authorList>
            <person name="Holder M.E."/>
            <person name="Ajami N.J."/>
            <person name="Petrosino J.F."/>
        </authorList>
    </citation>
    <scope>NUCLEOTIDE SEQUENCE [LARGE SCALE GENOMIC DNA]</scope>
    <source>
        <strain evidence="9">CCUG 45958</strain>
    </source>
</reference>
<dbReference type="PANTHER" id="PTHR30106">
    <property type="entry name" value="INNER MEMBRANE PROTEIN YEIH-RELATED"/>
    <property type="match status" value="1"/>
</dbReference>
<dbReference type="AlphaFoldDB" id="A0A0X8JIJ2"/>
<evidence type="ECO:0000256" key="6">
    <source>
        <dbReference type="ARBA" id="ARBA00023136"/>
    </source>
</evidence>
<feature type="transmembrane region" description="Helical" evidence="7">
    <location>
        <begin position="136"/>
        <end position="155"/>
    </location>
</feature>
<evidence type="ECO:0000313" key="9">
    <source>
        <dbReference type="Proteomes" id="UP000069241"/>
    </source>
</evidence>
<feature type="transmembrane region" description="Helical" evidence="7">
    <location>
        <begin position="410"/>
        <end position="435"/>
    </location>
</feature>
<feature type="transmembrane region" description="Helical" evidence="7">
    <location>
        <begin position="91"/>
        <end position="116"/>
    </location>
</feature>
<evidence type="ECO:0000256" key="3">
    <source>
        <dbReference type="ARBA" id="ARBA00022475"/>
    </source>
</evidence>
<feature type="transmembrane region" description="Helical" evidence="7">
    <location>
        <begin position="447"/>
        <end position="470"/>
    </location>
</feature>
<evidence type="ECO:0000256" key="4">
    <source>
        <dbReference type="ARBA" id="ARBA00022692"/>
    </source>
</evidence>
<dbReference type="Pfam" id="PF03601">
    <property type="entry name" value="Cons_hypoth698"/>
    <property type="match status" value="1"/>
</dbReference>
<evidence type="ECO:0000256" key="1">
    <source>
        <dbReference type="ARBA" id="ARBA00004651"/>
    </source>
</evidence>
<proteinExistence type="inferred from homology"/>
<feature type="transmembrane region" description="Helical" evidence="7">
    <location>
        <begin position="57"/>
        <end position="79"/>
    </location>
</feature>
<feature type="transmembrane region" description="Helical" evidence="7">
    <location>
        <begin position="256"/>
        <end position="283"/>
    </location>
</feature>
<dbReference type="InterPro" id="IPR018383">
    <property type="entry name" value="UPF0324_pro"/>
</dbReference>
<evidence type="ECO:0000256" key="7">
    <source>
        <dbReference type="SAM" id="Phobius"/>
    </source>
</evidence>
<feature type="transmembrane region" description="Helical" evidence="7">
    <location>
        <begin position="194"/>
        <end position="217"/>
    </location>
</feature>
<evidence type="ECO:0000313" key="8">
    <source>
        <dbReference type="EMBL" id="AMD89282.1"/>
    </source>
</evidence>
<keyword evidence="9" id="KW-1185">Reference proteome</keyword>
<keyword evidence="3" id="KW-1003">Cell membrane</keyword>
<feature type="transmembrane region" description="Helical" evidence="7">
    <location>
        <begin position="12"/>
        <end position="37"/>
    </location>
</feature>
<keyword evidence="6 7" id="KW-0472">Membrane</keyword>
<keyword evidence="4 7" id="KW-0812">Transmembrane</keyword>
<evidence type="ECO:0000256" key="5">
    <source>
        <dbReference type="ARBA" id="ARBA00022989"/>
    </source>
</evidence>
<dbReference type="PANTHER" id="PTHR30106:SF1">
    <property type="entry name" value="UPF0324 MEMBRANE PROTEIN FN0533"/>
    <property type="match status" value="1"/>
</dbReference>
<dbReference type="STRING" id="44742.AXF13_03660"/>
<evidence type="ECO:0008006" key="10">
    <source>
        <dbReference type="Google" id="ProtNLM"/>
    </source>
</evidence>
<dbReference type="GO" id="GO:0005886">
    <property type="term" value="C:plasma membrane"/>
    <property type="evidence" value="ECO:0007669"/>
    <property type="project" value="UniProtKB-SubCell"/>
</dbReference>
<protein>
    <recommendedName>
        <fullName evidence="10">Sulfate exporter family transporter</fullName>
    </recommendedName>
</protein>
<name>A0A0X8JIJ2_9BACT</name>
<gene>
    <name evidence="8" type="ORF">AXF13_03660</name>
</gene>
<dbReference type="Proteomes" id="UP000069241">
    <property type="component" value="Chromosome"/>
</dbReference>
<organism evidence="8 9">
    <name type="scientific">Desulfovibrio fairfieldensis</name>
    <dbReference type="NCBI Taxonomy" id="44742"/>
    <lineage>
        <taxon>Bacteria</taxon>
        <taxon>Pseudomonadati</taxon>
        <taxon>Thermodesulfobacteriota</taxon>
        <taxon>Desulfovibrionia</taxon>
        <taxon>Desulfovibrionales</taxon>
        <taxon>Desulfovibrionaceae</taxon>
        <taxon>Desulfovibrio</taxon>
    </lineage>
</organism>
<dbReference type="EMBL" id="CP014229">
    <property type="protein sequence ID" value="AMD89282.1"/>
    <property type="molecule type" value="Genomic_DNA"/>
</dbReference>
<dbReference type="RefSeq" id="WP_062251695.1">
    <property type="nucleotide sequence ID" value="NZ_CP014229.1"/>
</dbReference>
<keyword evidence="5 7" id="KW-1133">Transmembrane helix</keyword>
<sequence length="480" mass="51856">MANNNKLTEDSVALFIGCFVFILAALNLWGVDVLGWVLKTNMWTSMSDAFSVTNKGYAGISGIGSLLLTWAAMTAVLAVGIKSLGGNVGRFVVAFTIVFFIAEFFFMLGANAHIAATPNQQAKFGISWSIGLTTEAGFIVALIAGILISNVAPALADMLRDACRPELFVKIAIVVLGAELGVKAAGASGYAGHIIFRGLCAIVEAYLIYWATVYYIARKYFKFSREWAVPMASGISICGVSAAIATGSAIRARPVVPIMVSSLIVVFTCIEMLVLPFVAAFFLHNEPMVAGGWMGLAVKSDGGAIASGAITDALIRAKAMEAGIIWESGWITMVTTTVKIFIDIFIGVWAFVLAWVWAAKFDKTRGERTMTFGDVWARFPRFVLGYVGTFVIMLLICLQSKELADMGKSVISTLGPLRTIFFTLTFFTIGMVSNFRKLMEEGIGKLAVVYIICLFGFIIWIGLFISWAFFHGMTPPVMAG</sequence>
<dbReference type="KEGG" id="dfi:AXF13_03660"/>